<sequence>MCPAPLINHVGCTLIEAHRSSHDLCSSVQSACLSSVMGRKKKPFIDKKKGTTYHLVPRSQADPLLDDPREPQHVLKPEKSGVPPTTRDERLAQQSYYGVHYTDDYDYLQHLREPGTAVLEPVTAPSPRGGGTSPAGLPGSSVWF</sequence>
<comment type="caution">
    <text evidence="4">The sequence shown here is derived from an EMBL/GenBank/DDBJ whole genome shotgun (WGS) entry which is preliminary data.</text>
</comment>
<comment type="similarity">
    <text evidence="1">Belongs to the LTV1 family.</text>
</comment>
<evidence type="ECO:0000256" key="3">
    <source>
        <dbReference type="SAM" id="MobiDB-lite"/>
    </source>
</evidence>
<dbReference type="EMBL" id="CASHTH010004111">
    <property type="protein sequence ID" value="CAI8053645.1"/>
    <property type="molecule type" value="Genomic_DNA"/>
</dbReference>
<feature type="region of interest" description="Disordered" evidence="3">
    <location>
        <begin position="58"/>
        <end position="89"/>
    </location>
</feature>
<organism evidence="4 5">
    <name type="scientific">Geodia barretti</name>
    <name type="common">Barrett's horny sponge</name>
    <dbReference type="NCBI Taxonomy" id="519541"/>
    <lineage>
        <taxon>Eukaryota</taxon>
        <taxon>Metazoa</taxon>
        <taxon>Porifera</taxon>
        <taxon>Demospongiae</taxon>
        <taxon>Heteroscleromorpha</taxon>
        <taxon>Tetractinellida</taxon>
        <taxon>Astrophorina</taxon>
        <taxon>Geodiidae</taxon>
        <taxon>Geodia</taxon>
    </lineage>
</organism>
<dbReference type="AlphaFoldDB" id="A0AA35TSI1"/>
<dbReference type="Pfam" id="PF04180">
    <property type="entry name" value="LTV"/>
    <property type="match status" value="1"/>
</dbReference>
<keyword evidence="5" id="KW-1185">Reference proteome</keyword>
<dbReference type="GO" id="GO:0042274">
    <property type="term" value="P:ribosomal small subunit biogenesis"/>
    <property type="evidence" value="ECO:0007669"/>
    <property type="project" value="InterPro"/>
</dbReference>
<name>A0AA35TSI1_GEOBA</name>
<dbReference type="InterPro" id="IPR007307">
    <property type="entry name" value="Ltv1"/>
</dbReference>
<evidence type="ECO:0000313" key="5">
    <source>
        <dbReference type="Proteomes" id="UP001174909"/>
    </source>
</evidence>
<proteinExistence type="inferred from homology"/>
<gene>
    <name evidence="4" type="ORF">GBAR_LOCUS29324</name>
</gene>
<dbReference type="GO" id="GO:0000056">
    <property type="term" value="P:ribosomal small subunit export from nucleus"/>
    <property type="evidence" value="ECO:0007669"/>
    <property type="project" value="TreeGrafter"/>
</dbReference>
<dbReference type="GO" id="GO:0005829">
    <property type="term" value="C:cytosol"/>
    <property type="evidence" value="ECO:0007669"/>
    <property type="project" value="TreeGrafter"/>
</dbReference>
<feature type="region of interest" description="Disordered" evidence="3">
    <location>
        <begin position="120"/>
        <end position="144"/>
    </location>
</feature>
<reference evidence="4" key="1">
    <citation type="submission" date="2023-03" db="EMBL/GenBank/DDBJ databases">
        <authorList>
            <person name="Steffen K."/>
            <person name="Cardenas P."/>
        </authorList>
    </citation>
    <scope>NUCLEOTIDE SEQUENCE</scope>
</reference>
<feature type="compositionally biased region" description="Basic and acidic residues" evidence="3">
    <location>
        <begin position="66"/>
        <end position="79"/>
    </location>
</feature>
<evidence type="ECO:0000313" key="4">
    <source>
        <dbReference type="EMBL" id="CAI8053645.1"/>
    </source>
</evidence>
<evidence type="ECO:0000256" key="1">
    <source>
        <dbReference type="ARBA" id="ARBA00009078"/>
    </source>
</evidence>
<dbReference type="PANTHER" id="PTHR21531">
    <property type="entry name" value="LOW-TEMPERATURE VIABILITY PROTEIN LTV1-RELATED"/>
    <property type="match status" value="1"/>
</dbReference>
<dbReference type="GO" id="GO:0005634">
    <property type="term" value="C:nucleus"/>
    <property type="evidence" value="ECO:0007669"/>
    <property type="project" value="TreeGrafter"/>
</dbReference>
<evidence type="ECO:0000256" key="2">
    <source>
        <dbReference type="ARBA" id="ARBA00021561"/>
    </source>
</evidence>
<dbReference type="Proteomes" id="UP001174909">
    <property type="component" value="Unassembled WGS sequence"/>
</dbReference>
<dbReference type="GO" id="GO:0030688">
    <property type="term" value="C:preribosome, small subunit precursor"/>
    <property type="evidence" value="ECO:0007669"/>
    <property type="project" value="TreeGrafter"/>
</dbReference>
<accession>A0AA35TSI1</accession>
<dbReference type="PANTHER" id="PTHR21531:SF0">
    <property type="entry name" value="PROTEIN LTV1 HOMOLOG"/>
    <property type="match status" value="1"/>
</dbReference>
<protein>
    <recommendedName>
        <fullName evidence="2">Protein LTV1 homolog</fullName>
    </recommendedName>
</protein>